<dbReference type="PANTHER" id="PTHR47331">
    <property type="entry name" value="PHD-TYPE DOMAIN-CONTAINING PROTEIN"/>
    <property type="match status" value="1"/>
</dbReference>
<sequence length="391" mass="44273">MEKEEAELNAKIKTLKFWVKKTDEILQKDNRAALERHRTSLEIVVTAVTTLKESIEEKKFAEGEDEQAVQEWAEEFEESVDEADKCMRQLASKIELIHRKSKHEAAIFEHRQAIRTFHQPSVAGDFKLDVDITKVNKRELLVLENPSYKPLIKANPHLKAVRMDDEDTKQMLPVHIMLGANDFAKIRTGERLRVGCRGDPVAESTRSGWTVMSPGADSGLSPALSVVNSNADYEKLCALDVLGLANSATGDQSAVYDEFMEQLVRSPEGWYETGLPWKENCPPLPNNREGSLRRLNTLARKLRKTDLLDEYDAVIREQLEEGIVERAPVEVTGRVFFLSHRAVVRRNAETTKLRVVHDASARAQEKAPSLNDCVHAGPQLQNKLWSFVVRN</sequence>
<protein>
    <submittedName>
        <fullName evidence="1">Uncharacterized protein</fullName>
    </submittedName>
</protein>
<gene>
    <name evidence="1" type="ORF">AWC38_SpisGene23954</name>
</gene>
<evidence type="ECO:0000313" key="2">
    <source>
        <dbReference type="Proteomes" id="UP000225706"/>
    </source>
</evidence>
<reference evidence="2" key="1">
    <citation type="journal article" date="2017" name="bioRxiv">
        <title>Comparative analysis of the genomes of Stylophora pistillata and Acropora digitifera provides evidence for extensive differences between species of corals.</title>
        <authorList>
            <person name="Voolstra C.R."/>
            <person name="Li Y."/>
            <person name="Liew Y.J."/>
            <person name="Baumgarten S."/>
            <person name="Zoccola D."/>
            <person name="Flot J.-F."/>
            <person name="Tambutte S."/>
            <person name="Allemand D."/>
            <person name="Aranda M."/>
        </authorList>
    </citation>
    <scope>NUCLEOTIDE SEQUENCE [LARGE SCALE GENOMIC DNA]</scope>
</reference>
<proteinExistence type="predicted"/>
<dbReference type="AlphaFoldDB" id="A0A2B4R4Q5"/>
<dbReference type="STRING" id="50429.A0A2B4R4Q5"/>
<dbReference type="Proteomes" id="UP000225706">
    <property type="component" value="Unassembled WGS sequence"/>
</dbReference>
<accession>A0A2B4R4Q5</accession>
<dbReference type="OrthoDB" id="5984638at2759"/>
<name>A0A2B4R4Q5_STYPI</name>
<comment type="caution">
    <text evidence="1">The sequence shown here is derived from an EMBL/GenBank/DDBJ whole genome shotgun (WGS) entry which is preliminary data.</text>
</comment>
<keyword evidence="2" id="KW-1185">Reference proteome</keyword>
<evidence type="ECO:0000313" key="1">
    <source>
        <dbReference type="EMBL" id="PFX12136.1"/>
    </source>
</evidence>
<organism evidence="1 2">
    <name type="scientific">Stylophora pistillata</name>
    <name type="common">Smooth cauliflower coral</name>
    <dbReference type="NCBI Taxonomy" id="50429"/>
    <lineage>
        <taxon>Eukaryota</taxon>
        <taxon>Metazoa</taxon>
        <taxon>Cnidaria</taxon>
        <taxon>Anthozoa</taxon>
        <taxon>Hexacorallia</taxon>
        <taxon>Scleractinia</taxon>
        <taxon>Astrocoeniina</taxon>
        <taxon>Pocilloporidae</taxon>
        <taxon>Stylophora</taxon>
    </lineage>
</organism>
<dbReference type="PANTHER" id="PTHR47331:SF5">
    <property type="entry name" value="RIBONUCLEASE H"/>
    <property type="match status" value="1"/>
</dbReference>
<dbReference type="EMBL" id="LSMT01001565">
    <property type="protein sequence ID" value="PFX12136.1"/>
    <property type="molecule type" value="Genomic_DNA"/>
</dbReference>